<evidence type="ECO:0000259" key="1">
    <source>
        <dbReference type="Pfam" id="PF12680"/>
    </source>
</evidence>
<feature type="domain" description="SnoaL-like" evidence="1">
    <location>
        <begin position="12"/>
        <end position="117"/>
    </location>
</feature>
<reference evidence="2" key="1">
    <citation type="submission" date="2014-05" db="EMBL/GenBank/DDBJ databases">
        <authorList>
            <person name="Horn Fabian"/>
        </authorList>
    </citation>
    <scope>NUCLEOTIDE SEQUENCE</scope>
</reference>
<dbReference type="SUPFAM" id="SSF54427">
    <property type="entry name" value="NTF2-like"/>
    <property type="match status" value="1"/>
</dbReference>
<dbReference type="AlphaFoldDB" id="A0A060ZY62"/>
<sequence>MTMGEHPDAAVVRRACTAFQQGDLDTLSTLLTADVMQHVPGDNMISGHHKGRDACMRLYRTEFEETGGTMRVDLESVMPDGRGHVISGHHVRAERGNRTLDMKTGLFFTIVGGKVSDIDQCVEDIDAANAFWGK</sequence>
<accession>A0A060ZY62</accession>
<organism evidence="2">
    <name type="scientific">Streptomyces iranensis</name>
    <dbReference type="NCBI Taxonomy" id="576784"/>
    <lineage>
        <taxon>Bacteria</taxon>
        <taxon>Bacillati</taxon>
        <taxon>Actinomycetota</taxon>
        <taxon>Actinomycetes</taxon>
        <taxon>Kitasatosporales</taxon>
        <taxon>Streptomycetaceae</taxon>
        <taxon>Streptomyces</taxon>
        <taxon>Streptomyces violaceusniger group</taxon>
    </lineage>
</organism>
<protein>
    <recommendedName>
        <fullName evidence="1">SnoaL-like domain-containing protein</fullName>
    </recommendedName>
</protein>
<dbReference type="EMBL" id="LK022848">
    <property type="protein sequence ID" value="CDR08094.1"/>
    <property type="molecule type" value="Genomic_DNA"/>
</dbReference>
<dbReference type="HOGENOM" id="CLU_123830_1_0_11"/>
<dbReference type="InterPro" id="IPR032710">
    <property type="entry name" value="NTF2-like_dom_sf"/>
</dbReference>
<name>A0A060ZY62_9ACTN</name>
<dbReference type="Pfam" id="PF12680">
    <property type="entry name" value="SnoaL_2"/>
    <property type="match status" value="1"/>
</dbReference>
<dbReference type="Gene3D" id="3.10.450.50">
    <property type="match status" value="1"/>
</dbReference>
<gene>
    <name evidence="2" type="ORF">SIRAN4787</name>
</gene>
<proteinExistence type="predicted"/>
<evidence type="ECO:0000313" key="2">
    <source>
        <dbReference type="EMBL" id="CDR08094.1"/>
    </source>
</evidence>
<dbReference type="InterPro" id="IPR037401">
    <property type="entry name" value="SnoaL-like"/>
</dbReference>